<dbReference type="InterPro" id="IPR030559">
    <property type="entry name" value="PolZ_Rev3"/>
</dbReference>
<dbReference type="PANTHER" id="PTHR45812">
    <property type="entry name" value="DNA POLYMERASE ZETA CATALYTIC SUBUNIT"/>
    <property type="match status" value="1"/>
</dbReference>
<organism evidence="3 4">
    <name type="scientific">Rhizopus stolonifer</name>
    <name type="common">Rhizopus nigricans</name>
    <dbReference type="NCBI Taxonomy" id="4846"/>
    <lineage>
        <taxon>Eukaryota</taxon>
        <taxon>Fungi</taxon>
        <taxon>Fungi incertae sedis</taxon>
        <taxon>Mucoromycota</taxon>
        <taxon>Mucoromycotina</taxon>
        <taxon>Mucoromycetes</taxon>
        <taxon>Mucorales</taxon>
        <taxon>Mucorineae</taxon>
        <taxon>Rhizopodaceae</taxon>
        <taxon>Rhizopus</taxon>
    </lineage>
</organism>
<dbReference type="Proteomes" id="UP000253551">
    <property type="component" value="Unassembled WGS sequence"/>
</dbReference>
<proteinExistence type="predicted"/>
<dbReference type="GO" id="GO:0046872">
    <property type="term" value="F:metal ion binding"/>
    <property type="evidence" value="ECO:0007669"/>
    <property type="project" value="InterPro"/>
</dbReference>
<dbReference type="GO" id="GO:0000724">
    <property type="term" value="P:double-strand break repair via homologous recombination"/>
    <property type="evidence" value="ECO:0007669"/>
    <property type="project" value="TreeGrafter"/>
</dbReference>
<dbReference type="InterPro" id="IPR025687">
    <property type="entry name" value="Znf-C4pol"/>
</dbReference>
<dbReference type="GO" id="GO:0003887">
    <property type="term" value="F:DNA-directed DNA polymerase activity"/>
    <property type="evidence" value="ECO:0007669"/>
    <property type="project" value="UniProtKB-EC"/>
</dbReference>
<dbReference type="STRING" id="4846.A0A367ILR4"/>
<evidence type="ECO:0000313" key="4">
    <source>
        <dbReference type="Proteomes" id="UP000253551"/>
    </source>
</evidence>
<reference evidence="3 4" key="1">
    <citation type="journal article" date="2018" name="G3 (Bethesda)">
        <title>Phylogenetic and Phylogenomic Definition of Rhizopus Species.</title>
        <authorList>
            <person name="Gryganskyi A.P."/>
            <person name="Golan J."/>
            <person name="Dolatabadi S."/>
            <person name="Mondo S."/>
            <person name="Robb S."/>
            <person name="Idnurm A."/>
            <person name="Muszewska A."/>
            <person name="Steczkiewicz K."/>
            <person name="Masonjones S."/>
            <person name="Liao H.L."/>
            <person name="Gajdeczka M.T."/>
            <person name="Anike F."/>
            <person name="Vuek A."/>
            <person name="Anishchenko I.M."/>
            <person name="Voigt K."/>
            <person name="de Hoog G.S."/>
            <person name="Smith M.E."/>
            <person name="Heitman J."/>
            <person name="Vilgalys R."/>
            <person name="Stajich J.E."/>
        </authorList>
    </citation>
    <scope>NUCLEOTIDE SEQUENCE [LARGE SCALE GENOMIC DNA]</scope>
    <source>
        <strain evidence="3 4">LSU 92-RS-03</strain>
    </source>
</reference>
<gene>
    <name evidence="3" type="primary">REV3_2</name>
    <name evidence="3" type="ORF">CU098_003008</name>
</gene>
<evidence type="ECO:0000313" key="3">
    <source>
        <dbReference type="EMBL" id="RCH78608.1"/>
    </source>
</evidence>
<sequence>MPRSQKAAFLRQGEYPNKPNAKKAKLIDQYYAKSHCVVCNTLTDQVLCETCTSEPHKTIYTLTSRQTLSQSKLRKLLNVCQDCSNLSALDAITVCEADYADVPCDSLDCPVYYERLKAKKDVTATSSYDNLINEL</sequence>
<comment type="caution">
    <text evidence="3">The sequence shown here is derived from an EMBL/GenBank/DDBJ whole genome shotgun (WGS) entry which is preliminary data.</text>
</comment>
<feature type="domain" description="C4-type zinc-finger of DNA polymerase delta" evidence="2">
    <location>
        <begin position="36"/>
        <end position="115"/>
    </location>
</feature>
<protein>
    <submittedName>
        <fullName evidence="3">DNA polymerase zeta</fullName>
    </submittedName>
</protein>
<dbReference type="PANTHER" id="PTHR45812:SF1">
    <property type="entry name" value="DNA POLYMERASE ZETA CATALYTIC SUBUNIT"/>
    <property type="match status" value="1"/>
</dbReference>
<dbReference type="GO" id="GO:0042276">
    <property type="term" value="P:error-prone translesion synthesis"/>
    <property type="evidence" value="ECO:0007669"/>
    <property type="project" value="TreeGrafter"/>
</dbReference>
<dbReference type="OrthoDB" id="2414538at2759"/>
<keyword evidence="4" id="KW-1185">Reference proteome</keyword>
<evidence type="ECO:0000259" key="2">
    <source>
        <dbReference type="Pfam" id="PF14260"/>
    </source>
</evidence>
<dbReference type="AlphaFoldDB" id="A0A367ILR4"/>
<dbReference type="GO" id="GO:0005634">
    <property type="term" value="C:nucleus"/>
    <property type="evidence" value="ECO:0007669"/>
    <property type="project" value="TreeGrafter"/>
</dbReference>
<accession>A0A367ILR4</accession>
<dbReference type="GO" id="GO:0016035">
    <property type="term" value="C:zeta DNA polymerase complex"/>
    <property type="evidence" value="ECO:0007669"/>
    <property type="project" value="InterPro"/>
</dbReference>
<comment type="catalytic activity">
    <reaction evidence="1">
        <text>DNA(n) + a 2'-deoxyribonucleoside 5'-triphosphate = DNA(n+1) + diphosphate</text>
        <dbReference type="Rhea" id="RHEA:22508"/>
        <dbReference type="Rhea" id="RHEA-COMP:17339"/>
        <dbReference type="Rhea" id="RHEA-COMP:17340"/>
        <dbReference type="ChEBI" id="CHEBI:33019"/>
        <dbReference type="ChEBI" id="CHEBI:61560"/>
        <dbReference type="ChEBI" id="CHEBI:173112"/>
        <dbReference type="EC" id="2.7.7.7"/>
    </reaction>
</comment>
<dbReference type="Pfam" id="PF14260">
    <property type="entry name" value="zf-C4pol"/>
    <property type="match status" value="1"/>
</dbReference>
<dbReference type="EMBL" id="PJQM01007114">
    <property type="protein sequence ID" value="RCH78608.1"/>
    <property type="molecule type" value="Genomic_DNA"/>
</dbReference>
<evidence type="ECO:0000256" key="1">
    <source>
        <dbReference type="ARBA" id="ARBA00049244"/>
    </source>
</evidence>
<name>A0A367ILR4_RHIST</name>